<evidence type="ECO:0000256" key="1">
    <source>
        <dbReference type="ARBA" id="ARBA00022679"/>
    </source>
</evidence>
<dbReference type="PANTHER" id="PTHR46401:SF2">
    <property type="entry name" value="GLYCOSYLTRANSFERASE WBBK-RELATED"/>
    <property type="match status" value="1"/>
</dbReference>
<evidence type="ECO:0000259" key="2">
    <source>
        <dbReference type="Pfam" id="PF00534"/>
    </source>
</evidence>
<gene>
    <name evidence="4" type="ORF">U0042_02630</name>
</gene>
<evidence type="ECO:0000313" key="5">
    <source>
        <dbReference type="Proteomes" id="UP001325479"/>
    </source>
</evidence>
<dbReference type="CDD" id="cd03809">
    <property type="entry name" value="GT4_MtfB-like"/>
    <property type="match status" value="1"/>
</dbReference>
<organism evidence="4 5">
    <name type="scientific">Paraburkholderia kururiensis</name>
    <dbReference type="NCBI Taxonomy" id="984307"/>
    <lineage>
        <taxon>Bacteria</taxon>
        <taxon>Pseudomonadati</taxon>
        <taxon>Pseudomonadota</taxon>
        <taxon>Betaproteobacteria</taxon>
        <taxon>Burkholderiales</taxon>
        <taxon>Burkholderiaceae</taxon>
        <taxon>Paraburkholderia</taxon>
    </lineage>
</organism>
<dbReference type="Pfam" id="PF13439">
    <property type="entry name" value="Glyco_transf_4"/>
    <property type="match status" value="1"/>
</dbReference>
<dbReference type="SUPFAM" id="SSF53756">
    <property type="entry name" value="UDP-Glycosyltransferase/glycogen phosphorylase"/>
    <property type="match status" value="1"/>
</dbReference>
<dbReference type="InterPro" id="IPR001296">
    <property type="entry name" value="Glyco_trans_1"/>
</dbReference>
<protein>
    <submittedName>
        <fullName evidence="4">Glycosyltransferase family 1 protein</fullName>
    </submittedName>
</protein>
<feature type="domain" description="Glycosyl transferase family 1" evidence="2">
    <location>
        <begin position="226"/>
        <end position="380"/>
    </location>
</feature>
<dbReference type="InterPro" id="IPR028098">
    <property type="entry name" value="Glyco_trans_4-like_N"/>
</dbReference>
<reference evidence="4 5" key="1">
    <citation type="submission" date="2023-12" db="EMBL/GenBank/DDBJ databases">
        <title>Genome sequencing and assembly of bacterial species from a model synthetic community.</title>
        <authorList>
            <person name="Hogle S.L."/>
        </authorList>
    </citation>
    <scope>NUCLEOTIDE SEQUENCE [LARGE SCALE GENOMIC DNA]</scope>
    <source>
        <strain evidence="4 5">HAMBI 2494</strain>
    </source>
</reference>
<dbReference type="Proteomes" id="UP001325479">
    <property type="component" value="Chromosome"/>
</dbReference>
<dbReference type="EMBL" id="CP139965">
    <property type="protein sequence ID" value="WQD78621.1"/>
    <property type="molecule type" value="Genomic_DNA"/>
</dbReference>
<name>A0ABZ0WMZ8_9BURK</name>
<dbReference type="Gene3D" id="3.40.50.2000">
    <property type="entry name" value="Glycogen Phosphorylase B"/>
    <property type="match status" value="2"/>
</dbReference>
<sequence length="416" mass="45793">MKPITMSAKAATATAQVPLAGAADQPHVRELAGGRFAINGKFASQRMTGVQRVGYEMAIALVRSVPNGADLPLFVPADARADVAWPAAASVSSPRGFAARWMKRIFRGALWEQLVLPFASGGRTLLSFCNIGPLLARRQVLMVHDVAVYDLPENYSWKYRLWYRVAYAVLTRTAKHIVTVSEFSKQRIMARLGIDASRISVVRNGVDHFHRVVPDARILARLGLREDRYVLIVGSLSVGKNLARVLAAVEQLSERDHDWQFVVAGGCDLRVFNGKAKAGLRPSDHVIAAGFVSDGELKALYEHAACFVFPSLYEGFGLPPLEAMSCGCPVIASREASLPEVCGDAAMYCDARSVEDIARKIAQMMSDKALRDTWRARGREHAKHFRWDAAARELLDVLEREAGVQGRRDRAARGRI</sequence>
<proteinExistence type="predicted"/>
<feature type="domain" description="Glycosyltransferase subfamily 4-like N-terminal" evidence="3">
    <location>
        <begin position="130"/>
        <end position="207"/>
    </location>
</feature>
<dbReference type="PANTHER" id="PTHR46401">
    <property type="entry name" value="GLYCOSYLTRANSFERASE WBBK-RELATED"/>
    <property type="match status" value="1"/>
</dbReference>
<accession>A0ABZ0WMZ8</accession>
<dbReference type="Pfam" id="PF00534">
    <property type="entry name" value="Glycos_transf_1"/>
    <property type="match status" value="1"/>
</dbReference>
<dbReference type="RefSeq" id="WP_114809731.1">
    <property type="nucleotide sequence ID" value="NZ_CP139965.1"/>
</dbReference>
<keyword evidence="5" id="KW-1185">Reference proteome</keyword>
<evidence type="ECO:0000313" key="4">
    <source>
        <dbReference type="EMBL" id="WQD78621.1"/>
    </source>
</evidence>
<keyword evidence="1" id="KW-0808">Transferase</keyword>
<evidence type="ECO:0000259" key="3">
    <source>
        <dbReference type="Pfam" id="PF13439"/>
    </source>
</evidence>